<dbReference type="PROSITE" id="PS50928">
    <property type="entry name" value="ABC_TM1"/>
    <property type="match status" value="1"/>
</dbReference>
<evidence type="ECO:0000256" key="4">
    <source>
        <dbReference type="ARBA" id="ARBA00022692"/>
    </source>
</evidence>
<dbReference type="AlphaFoldDB" id="A0A4R4RT44"/>
<organism evidence="9 10">
    <name type="scientific">Jiangella ureilytica</name>
    <dbReference type="NCBI Taxonomy" id="2530374"/>
    <lineage>
        <taxon>Bacteria</taxon>
        <taxon>Bacillati</taxon>
        <taxon>Actinomycetota</taxon>
        <taxon>Actinomycetes</taxon>
        <taxon>Jiangellales</taxon>
        <taxon>Jiangellaceae</taxon>
        <taxon>Jiangella</taxon>
    </lineage>
</organism>
<gene>
    <name evidence="9" type="ORF">E1212_07845</name>
</gene>
<dbReference type="InterPro" id="IPR035906">
    <property type="entry name" value="MetI-like_sf"/>
</dbReference>
<feature type="transmembrane region" description="Helical" evidence="7">
    <location>
        <begin position="63"/>
        <end position="86"/>
    </location>
</feature>
<name>A0A4R4RT44_9ACTN</name>
<feature type="domain" description="ABC transmembrane type-1" evidence="8">
    <location>
        <begin position="59"/>
        <end position="256"/>
    </location>
</feature>
<dbReference type="CDD" id="cd06261">
    <property type="entry name" value="TM_PBP2"/>
    <property type="match status" value="1"/>
</dbReference>
<dbReference type="InterPro" id="IPR000515">
    <property type="entry name" value="MetI-like"/>
</dbReference>
<dbReference type="PANTHER" id="PTHR43163:SF6">
    <property type="entry name" value="DIPEPTIDE TRANSPORT SYSTEM PERMEASE PROTEIN DPPB-RELATED"/>
    <property type="match status" value="1"/>
</dbReference>
<dbReference type="OrthoDB" id="147688at2"/>
<evidence type="ECO:0000256" key="7">
    <source>
        <dbReference type="RuleBase" id="RU363032"/>
    </source>
</evidence>
<dbReference type="SUPFAM" id="SSF161098">
    <property type="entry name" value="MetI-like"/>
    <property type="match status" value="1"/>
</dbReference>
<protein>
    <submittedName>
        <fullName evidence="9">ABC transporter permease</fullName>
    </submittedName>
</protein>
<dbReference type="Pfam" id="PF00528">
    <property type="entry name" value="BPD_transp_1"/>
    <property type="match status" value="1"/>
</dbReference>
<dbReference type="Pfam" id="PF19300">
    <property type="entry name" value="BPD_transp_1_N"/>
    <property type="match status" value="1"/>
</dbReference>
<comment type="caution">
    <text evidence="9">The sequence shown here is derived from an EMBL/GenBank/DDBJ whole genome shotgun (WGS) entry which is preliminary data.</text>
</comment>
<dbReference type="Gene3D" id="1.10.3720.10">
    <property type="entry name" value="MetI-like"/>
    <property type="match status" value="1"/>
</dbReference>
<feature type="transmembrane region" description="Helical" evidence="7">
    <location>
        <begin position="237"/>
        <end position="263"/>
    </location>
</feature>
<keyword evidence="3" id="KW-1003">Cell membrane</keyword>
<evidence type="ECO:0000256" key="5">
    <source>
        <dbReference type="ARBA" id="ARBA00022989"/>
    </source>
</evidence>
<dbReference type="Proteomes" id="UP000295621">
    <property type="component" value="Unassembled WGS sequence"/>
</dbReference>
<dbReference type="EMBL" id="SMKL01000013">
    <property type="protein sequence ID" value="TDC52756.1"/>
    <property type="molecule type" value="Genomic_DNA"/>
</dbReference>
<proteinExistence type="inferred from homology"/>
<comment type="subcellular location">
    <subcellularLocation>
        <location evidence="1 7">Cell membrane</location>
        <topology evidence="1 7">Multi-pass membrane protein</topology>
    </subcellularLocation>
</comment>
<feature type="transmembrane region" description="Helical" evidence="7">
    <location>
        <begin position="191"/>
        <end position="217"/>
    </location>
</feature>
<keyword evidence="6 7" id="KW-0472">Membrane</keyword>
<evidence type="ECO:0000313" key="9">
    <source>
        <dbReference type="EMBL" id="TDC52756.1"/>
    </source>
</evidence>
<reference evidence="9 10" key="1">
    <citation type="submission" date="2019-02" db="EMBL/GenBank/DDBJ databases">
        <title>Draft genome sequences of novel Actinobacteria.</title>
        <authorList>
            <person name="Sahin N."/>
            <person name="Ay H."/>
            <person name="Saygin H."/>
        </authorList>
    </citation>
    <scope>NUCLEOTIDE SEQUENCE [LARGE SCALE GENOMIC DNA]</scope>
    <source>
        <strain evidence="9 10">KC603</strain>
    </source>
</reference>
<dbReference type="PANTHER" id="PTHR43163">
    <property type="entry name" value="DIPEPTIDE TRANSPORT SYSTEM PERMEASE PROTEIN DPPB-RELATED"/>
    <property type="match status" value="1"/>
</dbReference>
<dbReference type="GO" id="GO:0055085">
    <property type="term" value="P:transmembrane transport"/>
    <property type="evidence" value="ECO:0007669"/>
    <property type="project" value="InterPro"/>
</dbReference>
<keyword evidence="4 7" id="KW-0812">Transmembrane</keyword>
<evidence type="ECO:0000256" key="6">
    <source>
        <dbReference type="ARBA" id="ARBA00023136"/>
    </source>
</evidence>
<dbReference type="InterPro" id="IPR045621">
    <property type="entry name" value="BPD_transp_1_N"/>
</dbReference>
<dbReference type="GO" id="GO:0005886">
    <property type="term" value="C:plasma membrane"/>
    <property type="evidence" value="ECO:0007669"/>
    <property type="project" value="UniProtKB-SubCell"/>
</dbReference>
<keyword evidence="10" id="KW-1185">Reference proteome</keyword>
<evidence type="ECO:0000256" key="2">
    <source>
        <dbReference type="ARBA" id="ARBA00022448"/>
    </source>
</evidence>
<accession>A0A4R4RT44</accession>
<feature type="transmembrane region" description="Helical" evidence="7">
    <location>
        <begin position="98"/>
        <end position="121"/>
    </location>
</feature>
<evidence type="ECO:0000313" key="10">
    <source>
        <dbReference type="Proteomes" id="UP000295621"/>
    </source>
</evidence>
<sequence length="270" mass="29201">MLAGSDPTEEMLQQIRERLGLDVPVWQQYVTFLGDIVRGDLGDSYSQGVPAVELVAERLPATLLLAVLALLLAIVISIPIGVIAAIRPGSLIDSVARVLAVLGQSVPVFWLAILMIIFFAVNLRILPAGGTGTWQHLVLPAVALSISSVPLTMRLTRSALLEVLNKDYIRTARAKGLREWEVVIKHGLRNALIPIVTVLTLRLGDLIGGAIVLEQVFAYPGLGRLAVQALHVRDFPVIQAFIIVTAAAIILINLIADVIYTVVDPRVRVN</sequence>
<keyword evidence="2 7" id="KW-0813">Transport</keyword>
<evidence type="ECO:0000256" key="1">
    <source>
        <dbReference type="ARBA" id="ARBA00004651"/>
    </source>
</evidence>
<comment type="similarity">
    <text evidence="7">Belongs to the binding-protein-dependent transport system permease family.</text>
</comment>
<keyword evidence="5 7" id="KW-1133">Transmembrane helix</keyword>
<evidence type="ECO:0000256" key="3">
    <source>
        <dbReference type="ARBA" id="ARBA00022475"/>
    </source>
</evidence>
<evidence type="ECO:0000259" key="8">
    <source>
        <dbReference type="PROSITE" id="PS50928"/>
    </source>
</evidence>